<keyword evidence="2 5" id="KW-0808">Transferase</keyword>
<dbReference type="PANTHER" id="PTHR13693:SF100">
    <property type="entry name" value="8-AMINO-7-OXONONANOATE SYNTHASE"/>
    <property type="match status" value="1"/>
</dbReference>
<dbReference type="SUPFAM" id="SSF53383">
    <property type="entry name" value="PLP-dependent transferases"/>
    <property type="match status" value="1"/>
</dbReference>
<reference evidence="6" key="1">
    <citation type="submission" date="2016-06" db="EMBL/GenBank/DDBJ databases">
        <authorList>
            <person name="Rodrigo-Torres L."/>
            <person name="Arahal R.D."/>
            <person name="Lucena T."/>
        </authorList>
    </citation>
    <scope>NUCLEOTIDE SEQUENCE [LARGE SCALE GENOMIC DNA]</scope>
    <source>
        <strain evidence="6">CECT8203</strain>
    </source>
</reference>
<evidence type="ECO:0000313" key="6">
    <source>
        <dbReference type="Proteomes" id="UP000219336"/>
    </source>
</evidence>
<dbReference type="Proteomes" id="UP000219336">
    <property type="component" value="Unassembled WGS sequence"/>
</dbReference>
<dbReference type="InterPro" id="IPR050087">
    <property type="entry name" value="AON_synthase_class-II"/>
</dbReference>
<evidence type="ECO:0000259" key="4">
    <source>
        <dbReference type="Pfam" id="PF00155"/>
    </source>
</evidence>
<feature type="domain" description="Aminotransferase class I/classII large" evidence="4">
    <location>
        <begin position="23"/>
        <end position="356"/>
    </location>
</feature>
<dbReference type="Gene3D" id="3.40.640.10">
    <property type="entry name" value="Type I PLP-dependent aspartate aminotransferase-like (Major domain)"/>
    <property type="match status" value="1"/>
</dbReference>
<dbReference type="GO" id="GO:0009102">
    <property type="term" value="P:biotin biosynthetic process"/>
    <property type="evidence" value="ECO:0007669"/>
    <property type="project" value="TreeGrafter"/>
</dbReference>
<dbReference type="InterPro" id="IPR015421">
    <property type="entry name" value="PyrdxlP-dep_Trfase_major"/>
</dbReference>
<evidence type="ECO:0000313" key="5">
    <source>
        <dbReference type="EMBL" id="SNX47095.1"/>
    </source>
</evidence>
<dbReference type="GO" id="GO:0030170">
    <property type="term" value="F:pyridoxal phosphate binding"/>
    <property type="evidence" value="ECO:0007669"/>
    <property type="project" value="InterPro"/>
</dbReference>
<accession>A0A240EGK3</accession>
<gene>
    <name evidence="5" type="primary">bioF</name>
    <name evidence="5" type="ORF">VTH8203_00696</name>
</gene>
<dbReference type="InterPro" id="IPR015422">
    <property type="entry name" value="PyrdxlP-dep_Trfase_small"/>
</dbReference>
<dbReference type="PANTHER" id="PTHR13693">
    <property type="entry name" value="CLASS II AMINOTRANSFERASE/8-AMINO-7-OXONONANOATE SYNTHASE"/>
    <property type="match status" value="1"/>
</dbReference>
<dbReference type="Pfam" id="PF00155">
    <property type="entry name" value="Aminotran_1_2"/>
    <property type="match status" value="1"/>
</dbReference>
<evidence type="ECO:0000256" key="1">
    <source>
        <dbReference type="ARBA" id="ARBA00001933"/>
    </source>
</evidence>
<dbReference type="InterPro" id="IPR015424">
    <property type="entry name" value="PyrdxlP-dep_Trfase"/>
</dbReference>
<dbReference type="Gene3D" id="3.90.1150.10">
    <property type="entry name" value="Aspartate Aminotransferase, domain 1"/>
    <property type="match status" value="1"/>
</dbReference>
<dbReference type="InterPro" id="IPR004839">
    <property type="entry name" value="Aminotransferase_I/II_large"/>
</dbReference>
<proteinExistence type="predicted"/>
<keyword evidence="6" id="KW-1185">Reference proteome</keyword>
<name>A0A240EGK3_9VIBR</name>
<dbReference type="AlphaFoldDB" id="A0A240EGK3"/>
<keyword evidence="3" id="KW-0663">Pyridoxal phosphate</keyword>
<evidence type="ECO:0000256" key="3">
    <source>
        <dbReference type="ARBA" id="ARBA00022898"/>
    </source>
</evidence>
<protein>
    <submittedName>
        <fullName evidence="5">8-amino-7-oxononanoate synthase</fullName>
        <ecNumber evidence="5">2.3.1.47</ecNumber>
    </submittedName>
</protein>
<evidence type="ECO:0000256" key="2">
    <source>
        <dbReference type="ARBA" id="ARBA00022679"/>
    </source>
</evidence>
<dbReference type="EMBL" id="OANU01000004">
    <property type="protein sequence ID" value="SNX47095.1"/>
    <property type="molecule type" value="Genomic_DNA"/>
</dbReference>
<organism evidence="5 6">
    <name type="scientific">Vibrio thalassae</name>
    <dbReference type="NCBI Taxonomy" id="1243014"/>
    <lineage>
        <taxon>Bacteria</taxon>
        <taxon>Pseudomonadati</taxon>
        <taxon>Pseudomonadota</taxon>
        <taxon>Gammaproteobacteria</taxon>
        <taxon>Vibrionales</taxon>
        <taxon>Vibrionaceae</taxon>
        <taxon>Vibrio</taxon>
    </lineage>
</organism>
<keyword evidence="5" id="KW-0012">Acyltransferase</keyword>
<sequence length="364" mass="39472">MLRSVQILESGNQSVFHKDGQSFLNFSSNDYLGLASSSELKHSYQQAIAELGVGSGASPLVTGYSAQHESLKSALTEWLGFDTALFFSSGYAANQALLLTLLSKGDLLLQDRLNHASLMEAGALCGADMKRFRHNDLAHLKSLARAERSTLAVTESVFSMDGDLSDIEAFVGVCQTYGMLSMVDDAHGLGVIGDNGLGACGISELKPDLLVVTFGKAFGLNGAAILCSEEMGQYLTQFARHYVYSTAFSAAHACALSHALTMIQTQHWRREKLLELSAEFDESLSGCAEYISTTTPIKPWIIGDATRTLTLCTSLRKQGVWTTAIRPPTVPKESARLRITLSASHHHQDVLMLANQLKRFSEEG</sequence>
<comment type="cofactor">
    <cofactor evidence="1">
        <name>pyridoxal 5'-phosphate</name>
        <dbReference type="ChEBI" id="CHEBI:597326"/>
    </cofactor>
</comment>
<dbReference type="GO" id="GO:0008710">
    <property type="term" value="F:8-amino-7-oxononanoate synthase activity"/>
    <property type="evidence" value="ECO:0007669"/>
    <property type="project" value="UniProtKB-EC"/>
</dbReference>
<dbReference type="EC" id="2.3.1.47" evidence="5"/>